<dbReference type="Proteomes" id="UP000035681">
    <property type="component" value="Unplaced"/>
</dbReference>
<evidence type="ECO:0000313" key="2">
    <source>
        <dbReference type="Proteomes" id="UP000035681"/>
    </source>
</evidence>
<dbReference type="AlphaFoldDB" id="A0AAF5DLR1"/>
<keyword evidence="1" id="KW-0812">Transmembrane</keyword>
<protein>
    <submittedName>
        <fullName evidence="3">EB domain-containing protein</fullName>
    </submittedName>
</protein>
<accession>A0AAF5DLR1</accession>
<keyword evidence="1" id="KW-1133">Transmembrane helix</keyword>
<proteinExistence type="predicted"/>
<feature type="transmembrane region" description="Helical" evidence="1">
    <location>
        <begin position="35"/>
        <end position="57"/>
    </location>
</feature>
<evidence type="ECO:0000313" key="3">
    <source>
        <dbReference type="WBParaSite" id="TCONS_00014679.p1"/>
    </source>
</evidence>
<name>A0AAF5DLR1_STRER</name>
<evidence type="ECO:0000256" key="1">
    <source>
        <dbReference type="SAM" id="Phobius"/>
    </source>
</evidence>
<dbReference type="WBParaSite" id="TCONS_00014679.p1">
    <property type="protein sequence ID" value="TCONS_00014679.p1"/>
    <property type="gene ID" value="XLOC_009900"/>
</dbReference>
<reference evidence="3" key="1">
    <citation type="submission" date="2024-02" db="UniProtKB">
        <authorList>
            <consortium name="WormBaseParasite"/>
        </authorList>
    </citation>
    <scope>IDENTIFICATION</scope>
</reference>
<keyword evidence="2" id="KW-1185">Reference proteome</keyword>
<keyword evidence="1" id="KW-0472">Membrane</keyword>
<sequence>MINNLEIKKRHQSIEEDDNISIVHYTSFKKIFCSILIRLLLSAIFLGIAVLALIYAFNSAEKDRQTNHGPNIPGDTYSMYISQNCSNGFMRIEERIPKHHSNDSQQYKVTKIGSLWYQDDIKKRLVHRIGLDNDDWMYTYFIFEKYSYLDMPGKCTKLTNVTYNNYIKNMGLLNMRKIEDSIGIHDGKHIIDTLEYENIPSSDSIFNNSHPTVTTLYLEKNSYASLRWDLRFYEKSSTSLLSSVSFYFSSMIQGPQNDSIFYQYSNNCT</sequence>
<organism evidence="2 3">
    <name type="scientific">Strongyloides stercoralis</name>
    <name type="common">Threadworm</name>
    <dbReference type="NCBI Taxonomy" id="6248"/>
    <lineage>
        <taxon>Eukaryota</taxon>
        <taxon>Metazoa</taxon>
        <taxon>Ecdysozoa</taxon>
        <taxon>Nematoda</taxon>
        <taxon>Chromadorea</taxon>
        <taxon>Rhabditida</taxon>
        <taxon>Tylenchina</taxon>
        <taxon>Panagrolaimomorpha</taxon>
        <taxon>Strongyloidoidea</taxon>
        <taxon>Strongyloididae</taxon>
        <taxon>Strongyloides</taxon>
    </lineage>
</organism>